<feature type="compositionally biased region" description="Polar residues" evidence="1">
    <location>
        <begin position="53"/>
        <end position="66"/>
    </location>
</feature>
<feature type="domain" description="VQ" evidence="2">
    <location>
        <begin position="163"/>
        <end position="190"/>
    </location>
</feature>
<reference evidence="3 4" key="1">
    <citation type="submission" date="2020-06" db="EMBL/GenBank/DDBJ databases">
        <title>Transcriptomic and genomic resources for Thalictrum thalictroides and T. hernandezii: Facilitating candidate gene discovery in an emerging model plant lineage.</title>
        <authorList>
            <person name="Arias T."/>
            <person name="Riano-Pachon D.M."/>
            <person name="Di Stilio V.S."/>
        </authorList>
    </citation>
    <scope>NUCLEOTIDE SEQUENCE [LARGE SCALE GENOMIC DNA]</scope>
    <source>
        <strain evidence="4">cv. WT478/WT964</strain>
        <tissue evidence="3">Leaves</tissue>
    </source>
</reference>
<feature type="region of interest" description="Disordered" evidence="1">
    <location>
        <begin position="36"/>
        <end position="66"/>
    </location>
</feature>
<organism evidence="3 4">
    <name type="scientific">Thalictrum thalictroides</name>
    <name type="common">Rue-anemone</name>
    <name type="synonym">Anemone thalictroides</name>
    <dbReference type="NCBI Taxonomy" id="46969"/>
    <lineage>
        <taxon>Eukaryota</taxon>
        <taxon>Viridiplantae</taxon>
        <taxon>Streptophyta</taxon>
        <taxon>Embryophyta</taxon>
        <taxon>Tracheophyta</taxon>
        <taxon>Spermatophyta</taxon>
        <taxon>Magnoliopsida</taxon>
        <taxon>Ranunculales</taxon>
        <taxon>Ranunculaceae</taxon>
        <taxon>Thalictroideae</taxon>
        <taxon>Thalictrum</taxon>
    </lineage>
</organism>
<feature type="region of interest" description="Disordered" evidence="1">
    <location>
        <begin position="95"/>
        <end position="167"/>
    </location>
</feature>
<dbReference type="InterPro" id="IPR008889">
    <property type="entry name" value="VQ"/>
</dbReference>
<dbReference type="PANTHER" id="PTHR33179:SF4">
    <property type="entry name" value="VQ MOTIF-CONTAINING PROTEIN"/>
    <property type="match status" value="1"/>
</dbReference>
<comment type="caution">
    <text evidence="3">The sequence shown here is derived from an EMBL/GenBank/DDBJ whole genome shotgun (WGS) entry which is preliminary data.</text>
</comment>
<evidence type="ECO:0000256" key="1">
    <source>
        <dbReference type="SAM" id="MobiDB-lite"/>
    </source>
</evidence>
<protein>
    <submittedName>
        <fullName evidence="3">Vq motif-containing protein</fullName>
    </submittedName>
</protein>
<feature type="compositionally biased region" description="Low complexity" evidence="1">
    <location>
        <begin position="127"/>
        <end position="138"/>
    </location>
</feature>
<dbReference type="OrthoDB" id="780193at2759"/>
<dbReference type="PANTHER" id="PTHR33179">
    <property type="entry name" value="VQ MOTIF-CONTAINING PROTEIN"/>
    <property type="match status" value="1"/>
</dbReference>
<dbReference type="Pfam" id="PF05678">
    <property type="entry name" value="VQ"/>
    <property type="match status" value="1"/>
</dbReference>
<evidence type="ECO:0000313" key="3">
    <source>
        <dbReference type="EMBL" id="KAF5178462.1"/>
    </source>
</evidence>
<accession>A0A7J6V273</accession>
<keyword evidence="4" id="KW-1185">Reference proteome</keyword>
<dbReference type="AlphaFoldDB" id="A0A7J6V273"/>
<dbReference type="Proteomes" id="UP000554482">
    <property type="component" value="Unassembled WGS sequence"/>
</dbReference>
<sequence length="361" mass="38920">MDSSSSGSMHSSGGGDEEFDSRGDSFLAFLNSSRTSNHSWAEQLPPPRVLPSHYQNHPSSLFDPQQSTSLGIFTQSTAPPSANFDMMLSRGFTSAPSCSQTNGLTGPSSSRAQQVQPYPTPFPKPSSIPSSSGNESSPIAPTPSDPSNVVARNPKKRTRASRRAPTTVLTTDTSNFRAMVQEFTGIPPPPFSASPFPGRGLNLFNTSSTRFGLEAPLSYPLRPFAHKVLPPSFLSSSRVAPIASSTTNIANTTSKTTSSNTSTTIMPTTTSINTYPTFTNNYQVPSELDLSRQSQNSLNMQNPMLAFQSHLPTSSRTDSQNLNLGVLEEFNMNHGQLNTEGVGSNDEDLNHVRSANEEHVW</sequence>
<feature type="region of interest" description="Disordered" evidence="1">
    <location>
        <begin position="1"/>
        <end position="22"/>
    </location>
</feature>
<feature type="compositionally biased region" description="Basic residues" evidence="1">
    <location>
        <begin position="153"/>
        <end position="162"/>
    </location>
</feature>
<evidence type="ECO:0000313" key="4">
    <source>
        <dbReference type="Proteomes" id="UP000554482"/>
    </source>
</evidence>
<name>A0A7J6V273_THATH</name>
<feature type="compositionally biased region" description="Polar residues" evidence="1">
    <location>
        <begin position="95"/>
        <end position="116"/>
    </location>
</feature>
<proteinExistence type="predicted"/>
<feature type="compositionally biased region" description="Low complexity" evidence="1">
    <location>
        <begin position="1"/>
        <end position="11"/>
    </location>
</feature>
<dbReference type="EMBL" id="JABWDY010040037">
    <property type="protein sequence ID" value="KAF5178462.1"/>
    <property type="molecule type" value="Genomic_DNA"/>
</dbReference>
<evidence type="ECO:0000259" key="2">
    <source>
        <dbReference type="Pfam" id="PF05678"/>
    </source>
</evidence>
<dbReference type="InterPro" id="IPR039609">
    <property type="entry name" value="VQ_15/22"/>
</dbReference>
<gene>
    <name evidence="3" type="ORF">FRX31_031949</name>
</gene>